<evidence type="ECO:0000256" key="7">
    <source>
        <dbReference type="ARBA" id="ARBA00023004"/>
    </source>
</evidence>
<evidence type="ECO:0000313" key="14">
    <source>
        <dbReference type="Proteomes" id="UP000636800"/>
    </source>
</evidence>
<comment type="cofactor">
    <cofactor evidence="10">
        <name>heme</name>
        <dbReference type="ChEBI" id="CHEBI:30413"/>
    </cofactor>
</comment>
<keyword evidence="7 10" id="KW-0408">Iron</keyword>
<dbReference type="PANTHER" id="PTHR24298">
    <property type="entry name" value="FLAVONOID 3'-MONOOXYGENASE-RELATED"/>
    <property type="match status" value="1"/>
</dbReference>
<dbReference type="FunFam" id="1.10.630.10:FF:000012">
    <property type="entry name" value="Cytochrome P450 family protein"/>
    <property type="match status" value="1"/>
</dbReference>
<comment type="similarity">
    <text evidence="11">Belongs to the cytochrome P450 family.</text>
</comment>
<keyword evidence="8 11" id="KW-0503">Monooxygenase</keyword>
<evidence type="ECO:0000256" key="1">
    <source>
        <dbReference type="ARBA" id="ARBA00004167"/>
    </source>
</evidence>
<comment type="caution">
    <text evidence="13">The sequence shown here is derived from an EMBL/GenBank/DDBJ whole genome shotgun (WGS) entry which is preliminary data.</text>
</comment>
<dbReference type="Proteomes" id="UP000636800">
    <property type="component" value="Unassembled WGS sequence"/>
</dbReference>
<dbReference type="InterPro" id="IPR002401">
    <property type="entry name" value="Cyt_P450_E_grp-I"/>
</dbReference>
<evidence type="ECO:0000256" key="3">
    <source>
        <dbReference type="ARBA" id="ARBA00022692"/>
    </source>
</evidence>
<keyword evidence="9" id="KW-0472">Membrane</keyword>
<evidence type="ECO:0000256" key="2">
    <source>
        <dbReference type="ARBA" id="ARBA00022617"/>
    </source>
</evidence>
<dbReference type="PRINTS" id="PR00463">
    <property type="entry name" value="EP450I"/>
</dbReference>
<dbReference type="CDD" id="cd11075">
    <property type="entry name" value="CYP77_89"/>
    <property type="match status" value="1"/>
</dbReference>
<dbReference type="GO" id="GO:0005506">
    <property type="term" value="F:iron ion binding"/>
    <property type="evidence" value="ECO:0007669"/>
    <property type="project" value="InterPro"/>
</dbReference>
<dbReference type="Pfam" id="PF00067">
    <property type="entry name" value="p450"/>
    <property type="match status" value="1"/>
</dbReference>
<evidence type="ECO:0000256" key="6">
    <source>
        <dbReference type="ARBA" id="ARBA00023002"/>
    </source>
</evidence>
<dbReference type="EMBL" id="JADCNL010000004">
    <property type="protein sequence ID" value="KAG0484825.1"/>
    <property type="molecule type" value="Genomic_DNA"/>
</dbReference>
<dbReference type="PANTHER" id="PTHR24298:SF800">
    <property type="entry name" value="CYTOCHROME P450 89A2-RELATED"/>
    <property type="match status" value="1"/>
</dbReference>
<dbReference type="SUPFAM" id="SSF48264">
    <property type="entry name" value="Cytochrome P450"/>
    <property type="match status" value="1"/>
</dbReference>
<dbReference type="PRINTS" id="PR00385">
    <property type="entry name" value="P450"/>
</dbReference>
<evidence type="ECO:0000256" key="9">
    <source>
        <dbReference type="ARBA" id="ARBA00023136"/>
    </source>
</evidence>
<gene>
    <name evidence="13" type="ORF">HPP92_008710</name>
    <name evidence="12" type="ORF">HPP92_008904</name>
</gene>
<evidence type="ECO:0000313" key="15">
    <source>
        <dbReference type="Proteomes" id="UP000639772"/>
    </source>
</evidence>
<evidence type="ECO:0000313" key="13">
    <source>
        <dbReference type="EMBL" id="KAG0486615.1"/>
    </source>
</evidence>
<keyword evidence="6 11" id="KW-0560">Oxidoreductase</keyword>
<sequence>MEPQLILLLLGLLISTVIYSLFTPTKKKRLPPGPPAFPIIGNLYCLRLTNSLSDIETLLRNLALRLGPIVTIDVGSHPNIFIADRVVARKALVELGATFASRPYPPLDYRLLNSRFSIISSSPYGPTWRQLRRNLTSEFLHPSTMCAFSDGRRWVLGLLLKRLQSKSQEFSDRVVDVKESFQFAMFAILLLMCFGERMDEQTIREIEDVQRNILPFSTKHLGVFNLVPKLLSKIFLRKRFNTFLKLKHRQSELLLPLIRARRNRPTVESEVGEQKQFTYSYVDSLLDISLAEEGGRRLSDEEVLVLCSELLTAGTDTTATALQWTMAQIVDQRSVQQKLVEEIENVVKRNGGELKEEDLQKMPYLKAVVMEGLRRHPPSHFVLPHAVTKDVELEGWLIPRNSSVNVMVADFGLDDKVWKEPMEFKPERFMEGGDGEGVDITGNRELKMMPFGVGRRICPGIALAMLHMQYFVANLVKEFEWETVDGKKVDFSEKSEFTVVMKNPPRLRITPRSNA</sequence>
<dbReference type="GO" id="GO:0016020">
    <property type="term" value="C:membrane"/>
    <property type="evidence" value="ECO:0007669"/>
    <property type="project" value="UniProtKB-SubCell"/>
</dbReference>
<reference evidence="14 15" key="1">
    <citation type="journal article" date="2020" name="Nat. Food">
        <title>A phased Vanilla planifolia genome enables genetic improvement of flavour and production.</title>
        <authorList>
            <person name="Hasing T."/>
            <person name="Tang H."/>
            <person name="Brym M."/>
            <person name="Khazi F."/>
            <person name="Huang T."/>
            <person name="Chambers A.H."/>
        </authorList>
    </citation>
    <scope>NUCLEOTIDE SEQUENCE [LARGE SCALE GENOMIC DNA]</scope>
    <source>
        <tissue evidence="13">Leaf</tissue>
    </source>
</reference>
<dbReference type="InterPro" id="IPR017972">
    <property type="entry name" value="Cyt_P450_CS"/>
</dbReference>
<keyword evidence="2 10" id="KW-0349">Heme</keyword>
<keyword evidence="4 10" id="KW-0479">Metal-binding</keyword>
<accession>A0A835REJ3</accession>
<dbReference type="InterPro" id="IPR036396">
    <property type="entry name" value="Cyt_P450_sf"/>
</dbReference>
<keyword evidence="3" id="KW-0812">Transmembrane</keyword>
<evidence type="ECO:0000256" key="11">
    <source>
        <dbReference type="RuleBase" id="RU000461"/>
    </source>
</evidence>
<evidence type="ECO:0000256" key="10">
    <source>
        <dbReference type="PIRSR" id="PIRSR602401-1"/>
    </source>
</evidence>
<dbReference type="PROSITE" id="PS00086">
    <property type="entry name" value="CYTOCHROME_P450"/>
    <property type="match status" value="1"/>
</dbReference>
<evidence type="ECO:0000256" key="5">
    <source>
        <dbReference type="ARBA" id="ARBA00022989"/>
    </source>
</evidence>
<dbReference type="Gene3D" id="1.10.630.10">
    <property type="entry name" value="Cytochrome P450"/>
    <property type="match status" value="1"/>
</dbReference>
<dbReference type="AlphaFoldDB" id="A0A835REJ3"/>
<evidence type="ECO:0000313" key="12">
    <source>
        <dbReference type="EMBL" id="KAG0484825.1"/>
    </source>
</evidence>
<keyword evidence="5" id="KW-1133">Transmembrane helix</keyword>
<dbReference type="OrthoDB" id="1055148at2759"/>
<evidence type="ECO:0000256" key="8">
    <source>
        <dbReference type="ARBA" id="ARBA00023033"/>
    </source>
</evidence>
<dbReference type="GO" id="GO:0016709">
    <property type="term" value="F:oxidoreductase activity, acting on paired donors, with incorporation or reduction of molecular oxygen, NAD(P)H as one donor, and incorporation of one atom of oxygen"/>
    <property type="evidence" value="ECO:0007669"/>
    <property type="project" value="TreeGrafter"/>
</dbReference>
<protein>
    <recommendedName>
        <fullName evidence="16">Cytochrome P450</fullName>
    </recommendedName>
</protein>
<keyword evidence="14" id="KW-1185">Reference proteome</keyword>
<dbReference type="EMBL" id="JADCNM010000004">
    <property type="protein sequence ID" value="KAG0486615.1"/>
    <property type="molecule type" value="Genomic_DNA"/>
</dbReference>
<dbReference type="Proteomes" id="UP000639772">
    <property type="component" value="Unassembled WGS sequence"/>
</dbReference>
<dbReference type="InterPro" id="IPR051103">
    <property type="entry name" value="Plant_metabolite_P450s"/>
</dbReference>
<evidence type="ECO:0008006" key="16">
    <source>
        <dbReference type="Google" id="ProtNLM"/>
    </source>
</evidence>
<dbReference type="GO" id="GO:0020037">
    <property type="term" value="F:heme binding"/>
    <property type="evidence" value="ECO:0007669"/>
    <property type="project" value="InterPro"/>
</dbReference>
<feature type="binding site" description="axial binding residue" evidence="10">
    <location>
        <position position="458"/>
    </location>
    <ligand>
        <name>heme</name>
        <dbReference type="ChEBI" id="CHEBI:30413"/>
    </ligand>
    <ligandPart>
        <name>Fe</name>
        <dbReference type="ChEBI" id="CHEBI:18248"/>
    </ligandPart>
</feature>
<organism evidence="13 15">
    <name type="scientific">Vanilla planifolia</name>
    <name type="common">Vanilla</name>
    <dbReference type="NCBI Taxonomy" id="51239"/>
    <lineage>
        <taxon>Eukaryota</taxon>
        <taxon>Viridiplantae</taxon>
        <taxon>Streptophyta</taxon>
        <taxon>Embryophyta</taxon>
        <taxon>Tracheophyta</taxon>
        <taxon>Spermatophyta</taxon>
        <taxon>Magnoliopsida</taxon>
        <taxon>Liliopsida</taxon>
        <taxon>Asparagales</taxon>
        <taxon>Orchidaceae</taxon>
        <taxon>Vanilloideae</taxon>
        <taxon>Vanilleae</taxon>
        <taxon>Vanilla</taxon>
    </lineage>
</organism>
<evidence type="ECO:0000256" key="4">
    <source>
        <dbReference type="ARBA" id="ARBA00022723"/>
    </source>
</evidence>
<comment type="subcellular location">
    <subcellularLocation>
        <location evidence="1">Membrane</location>
        <topology evidence="1">Single-pass membrane protein</topology>
    </subcellularLocation>
</comment>
<dbReference type="InterPro" id="IPR001128">
    <property type="entry name" value="Cyt_P450"/>
</dbReference>
<name>A0A835REJ3_VANPL</name>
<proteinExistence type="inferred from homology"/>